<dbReference type="EMBL" id="JANPWB010000015">
    <property type="protein sequence ID" value="KAJ1090267.1"/>
    <property type="molecule type" value="Genomic_DNA"/>
</dbReference>
<dbReference type="Proteomes" id="UP001066276">
    <property type="component" value="Chromosome 11"/>
</dbReference>
<proteinExistence type="predicted"/>
<comment type="caution">
    <text evidence="2">The sequence shown here is derived from an EMBL/GenBank/DDBJ whole genome shotgun (WGS) entry which is preliminary data.</text>
</comment>
<evidence type="ECO:0000313" key="3">
    <source>
        <dbReference type="Proteomes" id="UP001066276"/>
    </source>
</evidence>
<keyword evidence="3" id="KW-1185">Reference proteome</keyword>
<dbReference type="AlphaFoldDB" id="A0AAV7LF84"/>
<evidence type="ECO:0000313" key="2">
    <source>
        <dbReference type="EMBL" id="KAJ1090267.1"/>
    </source>
</evidence>
<gene>
    <name evidence="2" type="ORF">NDU88_003402</name>
</gene>
<protein>
    <submittedName>
        <fullName evidence="2">Uncharacterized protein</fullName>
    </submittedName>
</protein>
<sequence>MLVGLSLSLQPFILPKFPVVVFIGSPANSPPRFGLSRAPGVPWPLRSSTRQMPRLRRSLNSPLRSWVVRALSAASARHQRSAKDGGRHLGSLADQSRSE</sequence>
<feature type="region of interest" description="Disordered" evidence="1">
    <location>
        <begin position="76"/>
        <end position="99"/>
    </location>
</feature>
<reference evidence="2" key="1">
    <citation type="journal article" date="2022" name="bioRxiv">
        <title>Sequencing and chromosome-scale assembly of the giantPleurodeles waltlgenome.</title>
        <authorList>
            <person name="Brown T."/>
            <person name="Elewa A."/>
            <person name="Iarovenko S."/>
            <person name="Subramanian E."/>
            <person name="Araus A.J."/>
            <person name="Petzold A."/>
            <person name="Susuki M."/>
            <person name="Suzuki K.-i.T."/>
            <person name="Hayashi T."/>
            <person name="Toyoda A."/>
            <person name="Oliveira C."/>
            <person name="Osipova E."/>
            <person name="Leigh N.D."/>
            <person name="Simon A."/>
            <person name="Yun M.H."/>
        </authorList>
    </citation>
    <scope>NUCLEOTIDE SEQUENCE</scope>
    <source>
        <strain evidence="2">20211129_DDA</strain>
        <tissue evidence="2">Liver</tissue>
    </source>
</reference>
<accession>A0AAV7LF84</accession>
<evidence type="ECO:0000256" key="1">
    <source>
        <dbReference type="SAM" id="MobiDB-lite"/>
    </source>
</evidence>
<name>A0AAV7LF84_PLEWA</name>
<organism evidence="2 3">
    <name type="scientific">Pleurodeles waltl</name>
    <name type="common">Iberian ribbed newt</name>
    <dbReference type="NCBI Taxonomy" id="8319"/>
    <lineage>
        <taxon>Eukaryota</taxon>
        <taxon>Metazoa</taxon>
        <taxon>Chordata</taxon>
        <taxon>Craniata</taxon>
        <taxon>Vertebrata</taxon>
        <taxon>Euteleostomi</taxon>
        <taxon>Amphibia</taxon>
        <taxon>Batrachia</taxon>
        <taxon>Caudata</taxon>
        <taxon>Salamandroidea</taxon>
        <taxon>Salamandridae</taxon>
        <taxon>Pleurodelinae</taxon>
        <taxon>Pleurodeles</taxon>
    </lineage>
</organism>